<dbReference type="Pfam" id="PF07691">
    <property type="entry name" value="PA14"/>
    <property type="match status" value="1"/>
</dbReference>
<dbReference type="Gene3D" id="2.60.40.4270">
    <property type="entry name" value="Listeria-Bacteroides repeat domain"/>
    <property type="match status" value="2"/>
</dbReference>
<dbReference type="NCBIfam" id="TIGR04183">
    <property type="entry name" value="Por_Secre_tail"/>
    <property type="match status" value="1"/>
</dbReference>
<evidence type="ECO:0000256" key="1">
    <source>
        <dbReference type="ARBA" id="ARBA00004196"/>
    </source>
</evidence>
<dbReference type="InterPro" id="IPR059177">
    <property type="entry name" value="GH29D-like_dom"/>
</dbReference>
<dbReference type="InterPro" id="IPR026444">
    <property type="entry name" value="Secre_tail"/>
</dbReference>
<dbReference type="InterPro" id="IPR013378">
    <property type="entry name" value="InlB-like_B-rpt"/>
</dbReference>
<dbReference type="InterPro" id="IPR006558">
    <property type="entry name" value="LamG-like"/>
</dbReference>
<dbReference type="Pfam" id="PF18962">
    <property type="entry name" value="Por_Secre_tail"/>
    <property type="match status" value="1"/>
</dbReference>
<dbReference type="SMART" id="SM00560">
    <property type="entry name" value="LamGL"/>
    <property type="match status" value="1"/>
</dbReference>
<accession>A0ABX8H0Q0</accession>
<dbReference type="InterPro" id="IPR011658">
    <property type="entry name" value="PA14_dom"/>
</dbReference>
<dbReference type="InterPro" id="IPR037524">
    <property type="entry name" value="PA14/GLEYA"/>
</dbReference>
<dbReference type="Pfam" id="PF13385">
    <property type="entry name" value="Laminin_G_3"/>
    <property type="match status" value="2"/>
</dbReference>
<dbReference type="NCBIfam" id="TIGR02543">
    <property type="entry name" value="List_Bact_rpt"/>
    <property type="match status" value="2"/>
</dbReference>
<proteinExistence type="predicted"/>
<evidence type="ECO:0000313" key="5">
    <source>
        <dbReference type="EMBL" id="QWG09259.1"/>
    </source>
</evidence>
<organism evidence="5 6">
    <name type="scientific">Flammeovirga kamogawensis</name>
    <dbReference type="NCBI Taxonomy" id="373891"/>
    <lineage>
        <taxon>Bacteria</taxon>
        <taxon>Pseudomonadati</taxon>
        <taxon>Bacteroidota</taxon>
        <taxon>Cytophagia</taxon>
        <taxon>Cytophagales</taxon>
        <taxon>Flammeovirgaceae</taxon>
        <taxon>Flammeovirga</taxon>
    </lineage>
</organism>
<dbReference type="Pfam" id="PF13290">
    <property type="entry name" value="CHB_HEX_C_1"/>
    <property type="match status" value="1"/>
</dbReference>
<dbReference type="PANTHER" id="PTHR42535">
    <property type="entry name" value="OOKINETE PROTEIN, PUTATIVE-RELATED"/>
    <property type="match status" value="1"/>
</dbReference>
<protein>
    <submittedName>
        <fullName evidence="5">InlB B-repeat-containing protein</fullName>
    </submittedName>
</protein>
<evidence type="ECO:0000256" key="2">
    <source>
        <dbReference type="ARBA" id="ARBA00022729"/>
    </source>
</evidence>
<feature type="domain" description="PA14" evidence="4">
    <location>
        <begin position="1498"/>
        <end position="1647"/>
    </location>
</feature>
<sequence>MNYINELCHDFLYNRLLWLSWILIFIHVDTKAQQLNKIDEDNLSIGLRGYFSFDNTNCNYGIGENLVGTLKGSAVITPDAKYSQGALKVENTTGSYISFDDNNSLPFLLNDALELTIALWVKPQKAEGTNQNIIRVEGGGLTYQLEIANDNNFNSFISTVNPNQSNDFGNAFARSRGHTLSSENLNEWYHVAFTYDGTSTKIYINGELNHTENVNTLGYVVVPWTHRLLYLGGLNDASRQFTGTLDELYIYDRALTLEEIVTIKNLDQPLQEETIPTDFNRNIDQYGLADSLRGYFSFNENICDYGLGENLKATLFGNAQLVTDAKFSTNAISFSENSYAVFEEDNSVPFILNNEKEMSVAFWVKPEKADNTNQHILKVEKGGITYRVEIASDNNFNSYLSTVNPNQPNDFSNAYARATGYNLGNQSLNEWYHIALTFDGDSTRIFINGEINKTVNITKKDYVIVNWDHRLLYLGGQEDGENQFEGLLDELYIYNRTLKKEEVNLLMDFAAPLDRFYETYTVSFNFNYDNKINTYSASIDNNYNINIPISTRIGYDFLGWNTEEDGSGSYLTNDVLDVQDDITYYAQWSIINYDITYENNTEINFDNLPTSFTILDLPLLITPPNQEAKRFKYWYIDEELTQRLANNSIESLEDKTLFTSWIAIKEGVPTYTDYCEMLSRDINKEHYGFIAGNKMYYVAGAGQAEYENITELETIGFTHPMFRDGRARGQGIVAASGGVGHDQWGWEFWRHTKVAYGTIIIDGQRYEHPTPVLLDWRPDKMVAKYEVAGVKIKEEKFISDNDVLSTIISADQSIKIEFEGESFYDTRDIPTSDGDPAGVVRSQNCTSTVTYNEETNTVVLLENGQSMTKPNWGDPAIVGDMMYSGLHFVFSSTQTIYDFDSYTLEAGNIGYKFSIDVPAYEKVPLSLGVDDDELNAINRISADMQNIELARDEKTEFMNQLLNEEIPYFRCSDNNVVNSYYFLWSLYFMYFTDIDNGWEQYPHTQTAVNNFMGLHLWDSWAFCAAGSYVADKWKWGNGNALSWKFMVPYKNENHYLPDNFGTTWYSPETRMDFDGAVGQIWKQFDHSGDLVFLNEAYYELLRPLYIDNNSKAVGVNEAQELGWMAKELNNQADVDYWQGIEETQRDHYVNHSWPWLLRQYENDSWKNIWHVAELRNNALSPEMTDDYIQNFVVNTDRGFVSPMGLNTRSADSPPNGIFRSSTISTWLGIDGLFKQEAAHAGIVATLNHLNAMTREYGYPVAPEAWDHKDEAWGSRYYNWDIAMVMPLIEWIGGTNYSFVDSSFTYAPHLPDSWEFVEMSVPVVIENETQWVETKVYRTEEGEEHKLHYSVQNNPFAATKIKPYDENRTILGIDSEVKGEVNERGDTTYTKAATSLNVNVYLGNKIDSLETLVWTKPRSRIFYNEVNITAENLIFGTTIRYTTDGTIPTESSPIFSDSLKITNTTTFTFKAFGHDTYYKPYTITYENNELEPEVITNNQLLNQLDYEVYHLDENIKSLPNFDTLSVISKGEIQASDFVWDLDFAAVGQFEQEHFGLHLYGFIKIPEDEIYEFQLRSDDGSILQIDHQEVVYLNGVSDKDPWIAEGSIGLEKGLHYLDIYYTQYAYRQKLELQYRVLGEFDYKSVTSDMFYKLAPSCINFETNGGNEINAVCGLPGETIPSIAIPVKEGYTFDGWYSDATYQAQVPYQLTIDDINLFAKWKMNVYNSTYYYINNETVFDSGSLQYTIEDLPILLEEPVVEGKNFENWYNDINRQNSLESAAITSLKDSILYANFISTLSVTYFVEEEEYYQINSFLEDNIRVVHPEAPSLENKIFVGWFPRRNKEGIKIQNDITIDSNLNVYAGWFDLLPTSNATFISDDIVIYPNPLNNERLLSLLLENYINQLVQIEILDNKGKQLYKKNVFVDRKLVHIDLKKFPTGFYYLHITNNNQVISSQKLIIN</sequence>
<evidence type="ECO:0000256" key="3">
    <source>
        <dbReference type="ARBA" id="ARBA00023157"/>
    </source>
</evidence>
<dbReference type="InterPro" id="IPR042229">
    <property type="entry name" value="Listeria/Bacterioides_rpt_sf"/>
</dbReference>
<dbReference type="SUPFAM" id="SSF56988">
    <property type="entry name" value="Anthrax protective antigen"/>
    <property type="match status" value="1"/>
</dbReference>
<evidence type="ECO:0000313" key="6">
    <source>
        <dbReference type="Proteomes" id="UP000682802"/>
    </source>
</evidence>
<dbReference type="RefSeq" id="WP_144075941.1">
    <property type="nucleotide sequence ID" value="NZ_CP076129.1"/>
</dbReference>
<dbReference type="PROSITE" id="PS51820">
    <property type="entry name" value="PA14"/>
    <property type="match status" value="1"/>
</dbReference>
<dbReference type="PANTHER" id="PTHR42535:SF2">
    <property type="entry name" value="CHROMOSOME UNDETERMINED SCAFFOLD_146, WHOLE GENOME SHOTGUN SEQUENCE"/>
    <property type="match status" value="1"/>
</dbReference>
<keyword evidence="3" id="KW-1015">Disulfide bond</keyword>
<comment type="subcellular location">
    <subcellularLocation>
        <location evidence="1">Cell envelope</location>
    </subcellularLocation>
</comment>
<dbReference type="SUPFAM" id="SSF49899">
    <property type="entry name" value="Concanavalin A-like lectins/glucanases"/>
    <property type="match status" value="2"/>
</dbReference>
<reference evidence="5 6" key="1">
    <citation type="submission" date="2021-05" db="EMBL/GenBank/DDBJ databases">
        <title>Comparative genomic studies on the polysaccharide-degrading batcterial strains of the Flammeovirga genus.</title>
        <authorList>
            <person name="Zewei F."/>
            <person name="Zheng Z."/>
            <person name="Yu L."/>
            <person name="Ruyue G."/>
            <person name="Yanhong M."/>
            <person name="Yuanyuan C."/>
            <person name="Jingyan G."/>
            <person name="Wenjun H."/>
        </authorList>
    </citation>
    <scope>NUCLEOTIDE SEQUENCE [LARGE SCALE GENOMIC DNA]</scope>
    <source>
        <strain evidence="5 6">YS10</strain>
    </source>
</reference>
<dbReference type="Gene3D" id="3.90.182.10">
    <property type="entry name" value="Toxin - Anthrax Protective Antigen,domain 1"/>
    <property type="match status" value="1"/>
</dbReference>
<dbReference type="Gene3D" id="2.60.120.200">
    <property type="match status" value="2"/>
</dbReference>
<dbReference type="Pfam" id="PF09479">
    <property type="entry name" value="Flg_new"/>
    <property type="match status" value="3"/>
</dbReference>
<keyword evidence="6" id="KW-1185">Reference proteome</keyword>
<dbReference type="InterPro" id="IPR013320">
    <property type="entry name" value="ConA-like_dom_sf"/>
</dbReference>
<dbReference type="EMBL" id="CP076129">
    <property type="protein sequence ID" value="QWG09259.1"/>
    <property type="molecule type" value="Genomic_DNA"/>
</dbReference>
<keyword evidence="2" id="KW-0732">Signal</keyword>
<dbReference type="Proteomes" id="UP000682802">
    <property type="component" value="Chromosome 2"/>
</dbReference>
<evidence type="ECO:0000259" key="4">
    <source>
        <dbReference type="PROSITE" id="PS51820"/>
    </source>
</evidence>
<name>A0ABX8H0Q0_9BACT</name>
<gene>
    <name evidence="5" type="ORF">KM029_21885</name>
</gene>